<proteinExistence type="predicted"/>
<organism evidence="1 2">
    <name type="scientific">Undibacterium luofuense</name>
    <dbReference type="NCBI Taxonomy" id="2828733"/>
    <lineage>
        <taxon>Bacteria</taxon>
        <taxon>Pseudomonadati</taxon>
        <taxon>Pseudomonadota</taxon>
        <taxon>Betaproteobacteria</taxon>
        <taxon>Burkholderiales</taxon>
        <taxon>Oxalobacteraceae</taxon>
        <taxon>Undibacterium</taxon>
    </lineage>
</organism>
<protein>
    <submittedName>
        <fullName evidence="1">Uncharacterized protein</fullName>
    </submittedName>
</protein>
<name>A0A941DNP1_9BURK</name>
<evidence type="ECO:0000313" key="1">
    <source>
        <dbReference type="EMBL" id="MBR7783125.1"/>
    </source>
</evidence>
<comment type="caution">
    <text evidence="1">The sequence shown here is derived from an EMBL/GenBank/DDBJ whole genome shotgun (WGS) entry which is preliminary data.</text>
</comment>
<dbReference type="AlphaFoldDB" id="A0A941DNP1"/>
<sequence length="110" mass="13303">MQTSKFKDLLRTLFRIRQPRALPPAGPKPAFGTSIVKDNLKMQLFLAIDYEQWDFLTAQGWRAMDYKSNRRRYYRVPRKAVERLLRADAEKRHEIHQRILDTRYPARYLH</sequence>
<dbReference type="Proteomes" id="UP000680067">
    <property type="component" value="Unassembled WGS sequence"/>
</dbReference>
<reference evidence="1" key="1">
    <citation type="submission" date="2021-04" db="EMBL/GenBank/DDBJ databases">
        <title>novel species isolated from subtropical streams in China.</title>
        <authorList>
            <person name="Lu H."/>
        </authorList>
    </citation>
    <scope>NUCLEOTIDE SEQUENCE</scope>
    <source>
        <strain evidence="1">LFS511W</strain>
    </source>
</reference>
<evidence type="ECO:0000313" key="2">
    <source>
        <dbReference type="Proteomes" id="UP000680067"/>
    </source>
</evidence>
<accession>A0A941DNP1</accession>
<gene>
    <name evidence="1" type="ORF">KDM89_13310</name>
</gene>
<dbReference type="EMBL" id="JAGSPN010000010">
    <property type="protein sequence ID" value="MBR7783125.1"/>
    <property type="molecule type" value="Genomic_DNA"/>
</dbReference>
<keyword evidence="2" id="KW-1185">Reference proteome</keyword>
<dbReference type="RefSeq" id="WP_212688422.1">
    <property type="nucleotide sequence ID" value="NZ_JAGSPN010000010.1"/>
</dbReference>